<dbReference type="NCBIfam" id="NF037982">
    <property type="entry name" value="Nramp_1"/>
    <property type="match status" value="1"/>
</dbReference>
<evidence type="ECO:0000256" key="4">
    <source>
        <dbReference type="ARBA" id="ARBA00022989"/>
    </source>
</evidence>
<feature type="transmembrane region" description="Helical" evidence="7">
    <location>
        <begin position="386"/>
        <end position="403"/>
    </location>
</feature>
<evidence type="ECO:0000256" key="7">
    <source>
        <dbReference type="SAM" id="Phobius"/>
    </source>
</evidence>
<gene>
    <name evidence="8" type="ORF">JKP88DRAFT_208224</name>
</gene>
<dbReference type="Pfam" id="PF01566">
    <property type="entry name" value="Nramp"/>
    <property type="match status" value="1"/>
</dbReference>
<dbReference type="EMBL" id="JAFCMP010000158">
    <property type="protein sequence ID" value="KAG5184577.1"/>
    <property type="molecule type" value="Genomic_DNA"/>
</dbReference>
<dbReference type="GO" id="GO:0005384">
    <property type="term" value="F:manganese ion transmembrane transporter activity"/>
    <property type="evidence" value="ECO:0007669"/>
    <property type="project" value="TreeGrafter"/>
</dbReference>
<feature type="transmembrane region" description="Helical" evidence="7">
    <location>
        <begin position="486"/>
        <end position="508"/>
    </location>
</feature>
<evidence type="ECO:0000256" key="1">
    <source>
        <dbReference type="ARBA" id="ARBA00004141"/>
    </source>
</evidence>
<feature type="transmembrane region" description="Helical" evidence="7">
    <location>
        <begin position="217"/>
        <end position="242"/>
    </location>
</feature>
<proteinExistence type="predicted"/>
<evidence type="ECO:0000256" key="6">
    <source>
        <dbReference type="SAM" id="MobiDB-lite"/>
    </source>
</evidence>
<evidence type="ECO:0000313" key="8">
    <source>
        <dbReference type="EMBL" id="KAG5184577.1"/>
    </source>
</evidence>
<keyword evidence="5 7" id="KW-0472">Membrane</keyword>
<evidence type="ECO:0000313" key="9">
    <source>
        <dbReference type="Proteomes" id="UP000664859"/>
    </source>
</evidence>
<keyword evidence="4 7" id="KW-1133">Transmembrane helix</keyword>
<dbReference type="AlphaFoldDB" id="A0A835YZC9"/>
<accession>A0A835YZC9</accession>
<dbReference type="InterPro" id="IPR001046">
    <property type="entry name" value="NRAMP_fam"/>
</dbReference>
<evidence type="ECO:0000256" key="3">
    <source>
        <dbReference type="ARBA" id="ARBA00022692"/>
    </source>
</evidence>
<feature type="transmembrane region" description="Helical" evidence="7">
    <location>
        <begin position="35"/>
        <end position="56"/>
    </location>
</feature>
<dbReference type="NCBIfam" id="TIGR01197">
    <property type="entry name" value="nramp"/>
    <property type="match status" value="1"/>
</dbReference>
<dbReference type="GO" id="GO:0034755">
    <property type="term" value="P:iron ion transmembrane transport"/>
    <property type="evidence" value="ECO:0007669"/>
    <property type="project" value="TreeGrafter"/>
</dbReference>
<feature type="transmembrane region" description="Helical" evidence="7">
    <location>
        <begin position="178"/>
        <end position="197"/>
    </location>
</feature>
<keyword evidence="2" id="KW-0813">Transport</keyword>
<dbReference type="Proteomes" id="UP000664859">
    <property type="component" value="Unassembled WGS sequence"/>
</dbReference>
<reference evidence="8" key="1">
    <citation type="submission" date="2021-02" db="EMBL/GenBank/DDBJ databases">
        <title>First Annotated Genome of the Yellow-green Alga Tribonema minus.</title>
        <authorList>
            <person name="Mahan K.M."/>
        </authorList>
    </citation>
    <scope>NUCLEOTIDE SEQUENCE</scope>
    <source>
        <strain evidence="8">UTEX B ZZ1240</strain>
    </source>
</reference>
<dbReference type="PANTHER" id="PTHR11706:SF33">
    <property type="entry name" value="NATURAL RESISTANCE-ASSOCIATED MACROPHAGE PROTEIN 2"/>
    <property type="match status" value="1"/>
</dbReference>
<comment type="subcellular location">
    <subcellularLocation>
        <location evidence="1">Membrane</location>
        <topology evidence="1">Multi-pass membrane protein</topology>
    </subcellularLocation>
</comment>
<feature type="compositionally biased region" description="Polar residues" evidence="6">
    <location>
        <begin position="606"/>
        <end position="622"/>
    </location>
</feature>
<feature type="region of interest" description="Disordered" evidence="6">
    <location>
        <begin position="601"/>
        <end position="622"/>
    </location>
</feature>
<feature type="transmembrane region" description="Helical" evidence="7">
    <location>
        <begin position="263"/>
        <end position="288"/>
    </location>
</feature>
<dbReference type="PANTHER" id="PTHR11706">
    <property type="entry name" value="SOLUTE CARRIER PROTEIN FAMILY 11 MEMBER"/>
    <property type="match status" value="1"/>
</dbReference>
<feature type="transmembrane region" description="Helical" evidence="7">
    <location>
        <begin position="76"/>
        <end position="98"/>
    </location>
</feature>
<protein>
    <submittedName>
        <fullName evidence="8">Divalent metal transporter</fullName>
    </submittedName>
</protein>
<sequence>MWDDVGPGFSSDALPAHVTNRGDVWQIPDEPEGAWISWDTLLAYLGPGFLMCIAYLDPGNLEADLQTGAYTGYQLIWVLLLAHMFGLLLQSMASRLGVVTGNHLAGIARLNYKRPASLLLWLMAELAIIGSDIQEVLGSAIALQILTGVPLWAGCVITAVDTFTFLFMHVFGVRKLEGLFVVLVATMTVTFFINYASEPPAAIEVLKGFQPKITSHTSVTALGLLGAVIMPHNLYLHSALVLSRRIGRDNKRKVWEAVKYCTIDSALALGLAFLINLAVVGTFAVQFYSVDCINTRMPTACLTLGSIDRDSPTFGTCAKGLGVCQEIGLGHAGDALRGSLGSNAKYVWAIGLLAAGQSSTMTGTYAGQFVMEGFLQLSIAQWQRVMLTRTIALGPALLVTVLMHGKGTATDRLSEWLNVLQSVQLPFALIPLVHFCGSKRLMGEFTVGRSMTALLWVLTIGMIGINLYTVLDFFFDDDAPKESTTISSRIMIFTVGTLYLSFCLYLMWEDLLRLGRFIKRIVNRQVGGIPGSLCMLPLTTRLNSLQARRNRCLGFAQSGISMQNHDCCRDDLNDPDTTRSRRYRSTLKYIVSKTHMPTQGHGPLITTHQYSSHGTGVSSCSQ</sequence>
<keyword evidence="9" id="KW-1185">Reference proteome</keyword>
<keyword evidence="3 7" id="KW-0812">Transmembrane</keyword>
<evidence type="ECO:0000256" key="5">
    <source>
        <dbReference type="ARBA" id="ARBA00023136"/>
    </source>
</evidence>
<name>A0A835YZC9_9STRA</name>
<organism evidence="8 9">
    <name type="scientific">Tribonema minus</name>
    <dbReference type="NCBI Taxonomy" id="303371"/>
    <lineage>
        <taxon>Eukaryota</taxon>
        <taxon>Sar</taxon>
        <taxon>Stramenopiles</taxon>
        <taxon>Ochrophyta</taxon>
        <taxon>PX clade</taxon>
        <taxon>Xanthophyceae</taxon>
        <taxon>Tribonematales</taxon>
        <taxon>Tribonemataceae</taxon>
        <taxon>Tribonema</taxon>
    </lineage>
</organism>
<evidence type="ECO:0000256" key="2">
    <source>
        <dbReference type="ARBA" id="ARBA00022448"/>
    </source>
</evidence>
<dbReference type="GO" id="GO:0015086">
    <property type="term" value="F:cadmium ion transmembrane transporter activity"/>
    <property type="evidence" value="ECO:0007669"/>
    <property type="project" value="TreeGrafter"/>
</dbReference>
<feature type="transmembrane region" description="Helical" evidence="7">
    <location>
        <begin position="453"/>
        <end position="474"/>
    </location>
</feature>
<dbReference type="GO" id="GO:0005886">
    <property type="term" value="C:plasma membrane"/>
    <property type="evidence" value="ECO:0007669"/>
    <property type="project" value="TreeGrafter"/>
</dbReference>
<comment type="caution">
    <text evidence="8">The sequence shown here is derived from an EMBL/GenBank/DDBJ whole genome shotgun (WGS) entry which is preliminary data.</text>
</comment>
<feature type="transmembrane region" description="Helical" evidence="7">
    <location>
        <begin position="151"/>
        <end position="171"/>
    </location>
</feature>
<dbReference type="PRINTS" id="PR00447">
    <property type="entry name" value="NATRESASSCMP"/>
</dbReference>
<dbReference type="OrthoDB" id="409173at2759"/>